<gene>
    <name evidence="1" type="ORF">A3B23_02720</name>
</gene>
<reference evidence="1 2" key="1">
    <citation type="journal article" date="2016" name="Nat. Commun.">
        <title>Thousands of microbial genomes shed light on interconnected biogeochemical processes in an aquifer system.</title>
        <authorList>
            <person name="Anantharaman K."/>
            <person name="Brown C.T."/>
            <person name="Hug L.A."/>
            <person name="Sharon I."/>
            <person name="Castelle C.J."/>
            <person name="Probst A.J."/>
            <person name="Thomas B.C."/>
            <person name="Singh A."/>
            <person name="Wilkins M.J."/>
            <person name="Karaoz U."/>
            <person name="Brodie E.L."/>
            <person name="Williams K.H."/>
            <person name="Hubbard S.S."/>
            <person name="Banfield J.F."/>
        </authorList>
    </citation>
    <scope>NUCLEOTIDE SEQUENCE [LARGE SCALE GENOMIC DNA]</scope>
</reference>
<evidence type="ECO:0000313" key="1">
    <source>
        <dbReference type="EMBL" id="OGY59231.1"/>
    </source>
</evidence>
<evidence type="ECO:0000313" key="2">
    <source>
        <dbReference type="Proteomes" id="UP000178744"/>
    </source>
</evidence>
<accession>A0A1G1Z3K2</accession>
<proteinExistence type="predicted"/>
<sequence>MAIYTALFVKDIGSLLKSFPPKHSRHFGHHSTIAFNPPTIDGIEIGREGKLKIIGQAYDSKGDALLVESPRSKNAYPHITLSCSPDTKPVYSNEMIEKAVLEKTVEYFAEPIWIDVVEGYSDGKQYFTTPARPQ</sequence>
<organism evidence="1 2">
    <name type="scientific">Candidatus Colwellbacteria bacterium RIFCSPLOWO2_01_FULL_48_10</name>
    <dbReference type="NCBI Taxonomy" id="1797690"/>
    <lineage>
        <taxon>Bacteria</taxon>
        <taxon>Candidatus Colwelliibacteriota</taxon>
    </lineage>
</organism>
<dbReference type="Proteomes" id="UP000178744">
    <property type="component" value="Unassembled WGS sequence"/>
</dbReference>
<dbReference type="AlphaFoldDB" id="A0A1G1Z3K2"/>
<comment type="caution">
    <text evidence="1">The sequence shown here is derived from an EMBL/GenBank/DDBJ whole genome shotgun (WGS) entry which is preliminary data.</text>
</comment>
<name>A0A1G1Z3K2_9BACT</name>
<dbReference type="EMBL" id="MHIY01000029">
    <property type="protein sequence ID" value="OGY59231.1"/>
    <property type="molecule type" value="Genomic_DNA"/>
</dbReference>
<protein>
    <submittedName>
        <fullName evidence="1">Uncharacterized protein</fullName>
    </submittedName>
</protein>